<dbReference type="EMBL" id="OK499991">
    <property type="protein sequence ID" value="UGO50611.1"/>
    <property type="molecule type" value="Genomic_DNA"/>
</dbReference>
<keyword evidence="1" id="KW-0175">Coiled coil</keyword>
<reference evidence="2" key="1">
    <citation type="submission" date="2021-10" db="EMBL/GenBank/DDBJ databases">
        <authorList>
            <person name="Lavering E.D."/>
            <person name="James R."/>
            <person name="Fairholm J.D."/>
            <person name="Ogilvie B.H."/>
            <person name="Thurgood T.L."/>
            <person name="Robison R.A."/>
            <person name="Grose J.H."/>
        </authorList>
    </citation>
    <scope>NUCLEOTIDE SEQUENCE</scope>
</reference>
<accession>A0AAE9CDZ6</accession>
<name>A0AAE9CDZ6_9CAUD</name>
<proteinExistence type="predicted"/>
<sequence length="114" mass="13936">MGKIFYHNRLTRAYTIVYTKSNKSKGDGRMTYEEAKEKKIQINEEYDIASENIRQFERNAMGLIPDHIRESEEYKDADYQERLAFAKLRKFNEWFLKNFKKEYMKERSAKRFNK</sequence>
<keyword evidence="3" id="KW-1185">Reference proteome</keyword>
<feature type="coiled-coil region" evidence="1">
    <location>
        <begin position="32"/>
        <end position="59"/>
    </location>
</feature>
<evidence type="ECO:0000313" key="2">
    <source>
        <dbReference type="EMBL" id="UGO50611.1"/>
    </source>
</evidence>
<dbReference type="Proteomes" id="UP000827460">
    <property type="component" value="Segment"/>
</dbReference>
<evidence type="ECO:0000256" key="1">
    <source>
        <dbReference type="SAM" id="Coils"/>
    </source>
</evidence>
<gene>
    <name evidence="2" type="ORF">SOPHRITA_20</name>
</gene>
<protein>
    <submittedName>
        <fullName evidence="2">Uncharacterized protein</fullName>
    </submittedName>
</protein>
<evidence type="ECO:0000313" key="3">
    <source>
        <dbReference type="Proteomes" id="UP000827460"/>
    </source>
</evidence>
<organism evidence="2 3">
    <name type="scientific">Bacillus phage vB_BanS_Sophrita</name>
    <dbReference type="NCBI Taxonomy" id="2894790"/>
    <lineage>
        <taxon>Viruses</taxon>
        <taxon>Duplodnaviria</taxon>
        <taxon>Heunggongvirae</taxon>
        <taxon>Uroviricota</taxon>
        <taxon>Caudoviricetes</taxon>
        <taxon>Joanripponvirinae</taxon>
        <taxon>Sophritavirus</taxon>
        <taxon>Sophritavirus sophrita</taxon>
    </lineage>
</organism>